<dbReference type="Pfam" id="PF12769">
    <property type="entry name" value="PNTB_4TM"/>
    <property type="match status" value="1"/>
</dbReference>
<comment type="subcellular location">
    <subcellularLocation>
        <location evidence="2">Cell inner membrane</location>
        <topology evidence="2">Multi-pass membrane protein</topology>
    </subcellularLocation>
</comment>
<evidence type="ECO:0000256" key="5">
    <source>
        <dbReference type="ARBA" id="ARBA00022519"/>
    </source>
</evidence>
<dbReference type="KEGG" id="dat:HRM2_05910"/>
<evidence type="ECO:0000256" key="2">
    <source>
        <dbReference type="ARBA" id="ARBA00004429"/>
    </source>
</evidence>
<comment type="function">
    <text evidence="1">The transhydrogenation between NADH and NADP is coupled to respiration and ATP hydrolysis and functions as a proton pump across the membrane.</text>
</comment>
<keyword evidence="9 13" id="KW-1133">Transmembrane helix</keyword>
<dbReference type="PANTHER" id="PTHR10160:SF19">
    <property type="entry name" value="PROTON-TRANSLOCATING NAD(P)(+) TRANSHYDROGENASE"/>
    <property type="match status" value="1"/>
</dbReference>
<evidence type="ECO:0000259" key="14">
    <source>
        <dbReference type="Pfam" id="PF12769"/>
    </source>
</evidence>
<evidence type="ECO:0000256" key="10">
    <source>
        <dbReference type="ARBA" id="ARBA00023027"/>
    </source>
</evidence>
<organism evidence="15 16">
    <name type="scientific">Desulforapulum autotrophicum (strain ATCC 43914 / DSM 3382 / VKM B-1955 / HRM2)</name>
    <name type="common">Desulfobacterium autotrophicum</name>
    <dbReference type="NCBI Taxonomy" id="177437"/>
    <lineage>
        <taxon>Bacteria</taxon>
        <taxon>Pseudomonadati</taxon>
        <taxon>Thermodesulfobacteriota</taxon>
        <taxon>Desulfobacteria</taxon>
        <taxon>Desulfobacterales</taxon>
        <taxon>Desulfobacteraceae</taxon>
        <taxon>Desulforapulum</taxon>
    </lineage>
</organism>
<dbReference type="Proteomes" id="UP000000442">
    <property type="component" value="Chromosome"/>
</dbReference>
<gene>
    <name evidence="15" type="primary">pntA2</name>
    <name evidence="15" type="ordered locus">HRM2_05910</name>
</gene>
<evidence type="ECO:0000256" key="1">
    <source>
        <dbReference type="ARBA" id="ARBA00003943"/>
    </source>
</evidence>
<keyword evidence="11 13" id="KW-0472">Membrane</keyword>
<keyword evidence="6 13" id="KW-0812">Transmembrane</keyword>
<dbReference type="AlphaFoldDB" id="C0QIR5"/>
<dbReference type="HOGENOM" id="CLU_137885_1_1_7"/>
<dbReference type="GO" id="GO:0006740">
    <property type="term" value="P:NADPH regeneration"/>
    <property type="evidence" value="ECO:0007669"/>
    <property type="project" value="TreeGrafter"/>
</dbReference>
<evidence type="ECO:0000256" key="13">
    <source>
        <dbReference type="SAM" id="Phobius"/>
    </source>
</evidence>
<keyword evidence="16" id="KW-1185">Reference proteome</keyword>
<dbReference type="GO" id="GO:0005886">
    <property type="term" value="C:plasma membrane"/>
    <property type="evidence" value="ECO:0007669"/>
    <property type="project" value="UniProtKB-SubCell"/>
</dbReference>
<name>C0QIR5_DESAH</name>
<evidence type="ECO:0000256" key="4">
    <source>
        <dbReference type="ARBA" id="ARBA00022475"/>
    </source>
</evidence>
<evidence type="ECO:0000256" key="11">
    <source>
        <dbReference type="ARBA" id="ARBA00023136"/>
    </source>
</evidence>
<dbReference type="GO" id="GO:0016491">
    <property type="term" value="F:oxidoreductase activity"/>
    <property type="evidence" value="ECO:0007669"/>
    <property type="project" value="UniProtKB-KW"/>
</dbReference>
<keyword evidence="10" id="KW-0520">NAD</keyword>
<dbReference type="GO" id="GO:0008750">
    <property type="term" value="F:proton-translocating NAD(P)+ transhydrogenase activity"/>
    <property type="evidence" value="ECO:0007669"/>
    <property type="project" value="UniProtKB-EC"/>
</dbReference>
<sequence length="100" mass="10892">MINLLLMLGVFLFSFVVGYFLISRVPTLLHTPLMSMTNAISAVTILGALILFSVKSTGTEQVIGGVAFVMAAFNLVGGFAITDRMLRLFKKKEGRVDRHG</sequence>
<feature type="transmembrane region" description="Helical" evidence="13">
    <location>
        <begin position="6"/>
        <end position="22"/>
    </location>
</feature>
<feature type="transmembrane region" description="Helical" evidence="13">
    <location>
        <begin position="62"/>
        <end position="82"/>
    </location>
</feature>
<dbReference type="InterPro" id="IPR024605">
    <property type="entry name" value="NADP_transhyd_a_C"/>
</dbReference>
<evidence type="ECO:0000256" key="7">
    <source>
        <dbReference type="ARBA" id="ARBA00022857"/>
    </source>
</evidence>
<evidence type="ECO:0000256" key="9">
    <source>
        <dbReference type="ARBA" id="ARBA00022989"/>
    </source>
</evidence>
<keyword evidence="8" id="KW-1278">Translocase</keyword>
<evidence type="ECO:0000256" key="12">
    <source>
        <dbReference type="ARBA" id="ARBA00048202"/>
    </source>
</evidence>
<keyword evidence="5" id="KW-0997">Cell inner membrane</keyword>
<evidence type="ECO:0000256" key="8">
    <source>
        <dbReference type="ARBA" id="ARBA00022967"/>
    </source>
</evidence>
<evidence type="ECO:0000256" key="3">
    <source>
        <dbReference type="ARBA" id="ARBA00012943"/>
    </source>
</evidence>
<evidence type="ECO:0000313" key="16">
    <source>
        <dbReference type="Proteomes" id="UP000000442"/>
    </source>
</evidence>
<protein>
    <recommendedName>
        <fullName evidence="3">proton-translocating NAD(P)(+) transhydrogenase</fullName>
        <ecNumber evidence="3">7.1.1.1</ecNumber>
    </recommendedName>
</protein>
<dbReference type="GO" id="GO:0050661">
    <property type="term" value="F:NADP binding"/>
    <property type="evidence" value="ECO:0007669"/>
    <property type="project" value="TreeGrafter"/>
</dbReference>
<keyword evidence="4" id="KW-1003">Cell membrane</keyword>
<accession>C0QIR5</accession>
<keyword evidence="7" id="KW-0521">NADP</keyword>
<keyword evidence="15" id="KW-0560">Oxidoreductase</keyword>
<dbReference type="EC" id="7.1.1.1" evidence="3"/>
<reference evidence="15 16" key="1">
    <citation type="journal article" date="2009" name="Environ. Microbiol.">
        <title>Genome sequence of Desulfobacterium autotrophicum HRM2, a marine sulfate reducer oxidizing organic carbon completely to carbon dioxide.</title>
        <authorList>
            <person name="Strittmatter A.W."/>
            <person name="Liesegang H."/>
            <person name="Rabus R."/>
            <person name="Decker I."/>
            <person name="Amann J."/>
            <person name="Andres S."/>
            <person name="Henne A."/>
            <person name="Fricke W.F."/>
            <person name="Martinez-Arias R."/>
            <person name="Bartels D."/>
            <person name="Goesmann A."/>
            <person name="Krause L."/>
            <person name="Puehler A."/>
            <person name="Klenk H.P."/>
            <person name="Richter M."/>
            <person name="Schuler M."/>
            <person name="Gloeckner F.O."/>
            <person name="Meyerdierks A."/>
            <person name="Gottschalk G."/>
            <person name="Amann R."/>
        </authorList>
    </citation>
    <scope>NUCLEOTIDE SEQUENCE [LARGE SCALE GENOMIC DNA]</scope>
    <source>
        <strain evidence="16">ATCC 43914 / DSM 3382 / HRM2</strain>
    </source>
</reference>
<comment type="catalytic activity">
    <reaction evidence="12">
        <text>NAD(+) + NADPH + H(+)(in) = NADH + NADP(+) + H(+)(out)</text>
        <dbReference type="Rhea" id="RHEA:47992"/>
        <dbReference type="ChEBI" id="CHEBI:15378"/>
        <dbReference type="ChEBI" id="CHEBI:57540"/>
        <dbReference type="ChEBI" id="CHEBI:57783"/>
        <dbReference type="ChEBI" id="CHEBI:57945"/>
        <dbReference type="ChEBI" id="CHEBI:58349"/>
        <dbReference type="EC" id="7.1.1.1"/>
    </reaction>
</comment>
<evidence type="ECO:0000256" key="6">
    <source>
        <dbReference type="ARBA" id="ARBA00022692"/>
    </source>
</evidence>
<feature type="domain" description="NAD(P) transhydrogenase alpha subunit C-terminal" evidence="14">
    <location>
        <begin position="8"/>
        <end position="91"/>
    </location>
</feature>
<proteinExistence type="predicted"/>
<evidence type="ECO:0000313" key="15">
    <source>
        <dbReference type="EMBL" id="ACN13705.1"/>
    </source>
</evidence>
<dbReference type="PANTHER" id="PTHR10160">
    <property type="entry name" value="NAD(P) TRANSHYDROGENASE"/>
    <property type="match status" value="1"/>
</dbReference>
<dbReference type="eggNOG" id="COG3288">
    <property type="taxonomic scope" value="Bacteria"/>
</dbReference>
<dbReference type="RefSeq" id="WP_012662954.1">
    <property type="nucleotide sequence ID" value="NC_012108.1"/>
</dbReference>
<dbReference type="STRING" id="177437.HRM2_05910"/>
<dbReference type="EMBL" id="CP001087">
    <property type="protein sequence ID" value="ACN13705.1"/>
    <property type="molecule type" value="Genomic_DNA"/>
</dbReference>
<feature type="transmembrane region" description="Helical" evidence="13">
    <location>
        <begin position="34"/>
        <end position="56"/>
    </location>
</feature>
<dbReference type="OrthoDB" id="9810841at2"/>